<dbReference type="EC" id="2.3.1.174" evidence="4"/>
<comment type="pathway">
    <text evidence="2">Aromatic compound metabolism; beta-ketoadipate pathway; acetyl-CoA and succinyl-CoA from 3-oxoadipate: step 2/2.</text>
</comment>
<feature type="active site" description="Proton acceptor" evidence="13">
    <location>
        <position position="357"/>
    </location>
</feature>
<dbReference type="InterPro" id="IPR020613">
    <property type="entry name" value="Thiolase_CS"/>
</dbReference>
<evidence type="ECO:0000256" key="3">
    <source>
        <dbReference type="ARBA" id="ARBA00010982"/>
    </source>
</evidence>
<evidence type="ECO:0000256" key="10">
    <source>
        <dbReference type="ARBA" id="ARBA00037924"/>
    </source>
</evidence>
<evidence type="ECO:0000256" key="9">
    <source>
        <dbReference type="ARBA" id="ARBA00023315"/>
    </source>
</evidence>
<accession>A0A1M6Y964</accession>
<dbReference type="PROSITE" id="PS00099">
    <property type="entry name" value="THIOLASE_3"/>
    <property type="match status" value="1"/>
</dbReference>
<evidence type="ECO:0000256" key="6">
    <source>
        <dbReference type="ARBA" id="ARBA00022679"/>
    </source>
</evidence>
<dbReference type="PROSITE" id="PS00098">
    <property type="entry name" value="THIOLASE_1"/>
    <property type="match status" value="1"/>
</dbReference>
<comment type="catalytic activity">
    <reaction evidence="12">
        <text>succinyl-CoA + acetyl-CoA = 3-oxoadipyl-CoA + CoA</text>
        <dbReference type="Rhea" id="RHEA:19481"/>
        <dbReference type="ChEBI" id="CHEBI:57287"/>
        <dbReference type="ChEBI" id="CHEBI:57288"/>
        <dbReference type="ChEBI" id="CHEBI:57292"/>
        <dbReference type="ChEBI" id="CHEBI:57348"/>
        <dbReference type="EC" id="2.3.1.174"/>
    </reaction>
</comment>
<evidence type="ECO:0000259" key="16">
    <source>
        <dbReference type="Pfam" id="PF00108"/>
    </source>
</evidence>
<dbReference type="STRING" id="337701.SAMN05444398_101754"/>
<dbReference type="SUPFAM" id="SSF53901">
    <property type="entry name" value="Thiolase-like"/>
    <property type="match status" value="2"/>
</dbReference>
<dbReference type="PROSITE" id="PS00737">
    <property type="entry name" value="THIOLASE_2"/>
    <property type="match status" value="1"/>
</dbReference>
<feature type="active site" description="Proton acceptor" evidence="13">
    <location>
        <position position="387"/>
    </location>
</feature>
<dbReference type="Proteomes" id="UP000183974">
    <property type="component" value="Unassembled WGS sequence"/>
</dbReference>
<evidence type="ECO:0000259" key="17">
    <source>
        <dbReference type="Pfam" id="PF02803"/>
    </source>
</evidence>
<evidence type="ECO:0000313" key="19">
    <source>
        <dbReference type="Proteomes" id="UP000183974"/>
    </source>
</evidence>
<dbReference type="InterPro" id="IPR012793">
    <property type="entry name" value="PcaF"/>
</dbReference>
<evidence type="ECO:0000256" key="2">
    <source>
        <dbReference type="ARBA" id="ARBA00005071"/>
    </source>
</evidence>
<dbReference type="PANTHER" id="PTHR18919">
    <property type="entry name" value="ACETYL-COA C-ACYLTRANSFERASE"/>
    <property type="match status" value="1"/>
</dbReference>
<dbReference type="InterPro" id="IPR020617">
    <property type="entry name" value="Thiolase_C"/>
</dbReference>
<sequence>MQDVFICDYIRTPIGRFGGGLSTIRPDDLGAVPLLALIARNTAVDWAAVDDVIYGCANQAGEDNRNVARMSLLLAGLPETVSGTTINRLCGSGMDAVITGARAIRAGEADLIVAGGVESMSRAPFVMPKAESAFSRSNAVYDTTIGWRFVNPLMKQQYGVDSMPETAENVAGDFGINREDQDAFALRSQQRAGLAIDNGRLAQEITTVSVPQRKGDPRQITTDEHPRPDTTLEKLAKLPAPFRDGGTVTAGNASGVNDGAAALVLASEQAAKAHGLTPIARILGGAAAGVAPRIMGFGPAPASRKLVTRLGMTADDFDVIELNEAFASQALATMRDLKIADDDPRVNPNGGAIALGHPLGMSGARLAGTAALELKLTGGKKALATMCIGVGQGIAIALEAV</sequence>
<dbReference type="GO" id="GO:0019619">
    <property type="term" value="P:3,4-dihydroxybenzoate catabolic process"/>
    <property type="evidence" value="ECO:0007669"/>
    <property type="project" value="InterPro"/>
</dbReference>
<comment type="pathway">
    <text evidence="10">Metabolic intermediate biosynthesis; (R)-mevalonate biosynthesis; (R)-mevalonate from acetyl-CoA: step 1/3.</text>
</comment>
<evidence type="ECO:0000256" key="14">
    <source>
        <dbReference type="RuleBase" id="RU003557"/>
    </source>
</evidence>
<evidence type="ECO:0000256" key="7">
    <source>
        <dbReference type="ARBA" id="ARBA00022752"/>
    </source>
</evidence>
<evidence type="ECO:0000256" key="12">
    <source>
        <dbReference type="ARBA" id="ARBA00048527"/>
    </source>
</evidence>
<dbReference type="GO" id="GO:0042619">
    <property type="term" value="P:poly-hydroxybutyrate biosynthetic process"/>
    <property type="evidence" value="ECO:0007669"/>
    <property type="project" value="UniProtKB-KW"/>
</dbReference>
<evidence type="ECO:0000256" key="13">
    <source>
        <dbReference type="PIRSR" id="PIRSR000429-1"/>
    </source>
</evidence>
<evidence type="ECO:0000256" key="15">
    <source>
        <dbReference type="SAM" id="MobiDB-lite"/>
    </source>
</evidence>
<dbReference type="InterPro" id="IPR002155">
    <property type="entry name" value="Thiolase"/>
</dbReference>
<dbReference type="InterPro" id="IPR020610">
    <property type="entry name" value="Thiolase_AS"/>
</dbReference>
<keyword evidence="6 14" id="KW-0808">Transferase</keyword>
<keyword evidence="8" id="KW-0058">Aromatic hydrocarbons catabolism</keyword>
<dbReference type="NCBIfam" id="TIGR02430">
    <property type="entry name" value="pcaF"/>
    <property type="match status" value="1"/>
</dbReference>
<dbReference type="RefSeq" id="WP_073033714.1">
    <property type="nucleotide sequence ID" value="NZ_BMLR01000001.1"/>
</dbReference>
<dbReference type="InterPro" id="IPR020616">
    <property type="entry name" value="Thiolase_N"/>
</dbReference>
<evidence type="ECO:0000256" key="1">
    <source>
        <dbReference type="ARBA" id="ARBA00003720"/>
    </source>
</evidence>
<dbReference type="Pfam" id="PF00108">
    <property type="entry name" value="Thiolase_N"/>
    <property type="match status" value="1"/>
</dbReference>
<dbReference type="NCBIfam" id="TIGR01930">
    <property type="entry name" value="AcCoA-C-Actrans"/>
    <property type="match status" value="1"/>
</dbReference>
<keyword evidence="19" id="KW-1185">Reference proteome</keyword>
<dbReference type="InterPro" id="IPR016039">
    <property type="entry name" value="Thiolase-like"/>
</dbReference>
<gene>
    <name evidence="18" type="ORF">SAMN05444398_101754</name>
</gene>
<comment type="similarity">
    <text evidence="3 14">Belongs to the thiolase-like superfamily. Thiolase family.</text>
</comment>
<dbReference type="CDD" id="cd00751">
    <property type="entry name" value="thiolase"/>
    <property type="match status" value="1"/>
</dbReference>
<dbReference type="NCBIfam" id="NF006551">
    <property type="entry name" value="PRK09050.1"/>
    <property type="match status" value="1"/>
</dbReference>
<feature type="active site" description="Acyl-thioester intermediate" evidence="13">
    <location>
        <position position="90"/>
    </location>
</feature>
<proteinExistence type="inferred from homology"/>
<name>A0A1M6Y964_9RHOB</name>
<dbReference type="EMBL" id="FRBR01000001">
    <property type="protein sequence ID" value="SHL14703.1"/>
    <property type="molecule type" value="Genomic_DNA"/>
</dbReference>
<dbReference type="PANTHER" id="PTHR18919:SF107">
    <property type="entry name" value="ACETYL-COA ACETYLTRANSFERASE, CYTOSOLIC"/>
    <property type="match status" value="1"/>
</dbReference>
<dbReference type="FunFam" id="3.40.47.10:FF:000010">
    <property type="entry name" value="Acetyl-CoA acetyltransferase (Thiolase)"/>
    <property type="match status" value="1"/>
</dbReference>
<feature type="compositionally biased region" description="Basic and acidic residues" evidence="15">
    <location>
        <begin position="213"/>
        <end position="229"/>
    </location>
</feature>
<feature type="region of interest" description="Disordered" evidence="15">
    <location>
        <begin position="210"/>
        <end position="229"/>
    </location>
</feature>
<feature type="domain" description="Thiolase C-terminal" evidence="17">
    <location>
        <begin position="277"/>
        <end position="399"/>
    </location>
</feature>
<dbReference type="AlphaFoldDB" id="A0A1M6Y964"/>
<reference evidence="18 19" key="1">
    <citation type="submission" date="2016-11" db="EMBL/GenBank/DDBJ databases">
        <authorList>
            <person name="Jaros S."/>
            <person name="Januszkiewicz K."/>
            <person name="Wedrychowicz H."/>
        </authorList>
    </citation>
    <scope>NUCLEOTIDE SEQUENCE [LARGE SCALE GENOMIC DNA]</scope>
    <source>
        <strain evidence="18 19">DSM 29589</strain>
    </source>
</reference>
<evidence type="ECO:0000256" key="4">
    <source>
        <dbReference type="ARBA" id="ARBA00012233"/>
    </source>
</evidence>
<feature type="domain" description="Thiolase N-terminal" evidence="16">
    <location>
        <begin position="4"/>
        <end position="269"/>
    </location>
</feature>
<dbReference type="Pfam" id="PF02803">
    <property type="entry name" value="Thiolase_C"/>
    <property type="match status" value="1"/>
</dbReference>
<protein>
    <recommendedName>
        <fullName evidence="5">Beta-ketoadipyl-CoA thiolase</fullName>
        <ecNumber evidence="4">2.3.1.174</ecNumber>
    </recommendedName>
    <alternativeName>
        <fullName evidence="11">3-oxoadipyl-CoA thiolase</fullName>
    </alternativeName>
</protein>
<dbReference type="GO" id="GO:0033812">
    <property type="term" value="F:3-oxoadipyl-CoA thiolase activity"/>
    <property type="evidence" value="ECO:0007669"/>
    <property type="project" value="UniProtKB-EC"/>
</dbReference>
<evidence type="ECO:0000256" key="5">
    <source>
        <dbReference type="ARBA" id="ARBA00016181"/>
    </source>
</evidence>
<comment type="function">
    <text evidence="1">Catalyzes thiolytic cleavage of beta-ketoadipyl-CoA to succinyl-CoA and acetyl-CoA.</text>
</comment>
<keyword evidence="9 14" id="KW-0012">Acyltransferase</keyword>
<dbReference type="PIRSF" id="PIRSF000429">
    <property type="entry name" value="Ac-CoA_Ac_transf"/>
    <property type="match status" value="1"/>
</dbReference>
<evidence type="ECO:0000313" key="18">
    <source>
        <dbReference type="EMBL" id="SHL14703.1"/>
    </source>
</evidence>
<evidence type="ECO:0000256" key="11">
    <source>
        <dbReference type="ARBA" id="ARBA00041222"/>
    </source>
</evidence>
<keyword evidence="7" id="KW-0583">PHB biosynthesis</keyword>
<organism evidence="18 19">
    <name type="scientific">Roseovarius pacificus</name>
    <dbReference type="NCBI Taxonomy" id="337701"/>
    <lineage>
        <taxon>Bacteria</taxon>
        <taxon>Pseudomonadati</taxon>
        <taxon>Pseudomonadota</taxon>
        <taxon>Alphaproteobacteria</taxon>
        <taxon>Rhodobacterales</taxon>
        <taxon>Roseobacteraceae</taxon>
        <taxon>Roseovarius</taxon>
    </lineage>
</organism>
<evidence type="ECO:0000256" key="8">
    <source>
        <dbReference type="ARBA" id="ARBA00022797"/>
    </source>
</evidence>
<dbReference type="Gene3D" id="3.40.47.10">
    <property type="match status" value="1"/>
</dbReference>
<dbReference type="InterPro" id="IPR020615">
    <property type="entry name" value="Thiolase_acyl_enz_int_AS"/>
</dbReference>
<dbReference type="OrthoDB" id="9764638at2"/>